<reference evidence="3" key="1">
    <citation type="journal article" date="2019" name="Int. J. Syst. Evol. Microbiol.">
        <title>The Global Catalogue of Microorganisms (GCM) 10K type strain sequencing project: providing services to taxonomists for standard genome sequencing and annotation.</title>
        <authorList>
            <consortium name="The Broad Institute Genomics Platform"/>
            <consortium name="The Broad Institute Genome Sequencing Center for Infectious Disease"/>
            <person name="Wu L."/>
            <person name="Ma J."/>
        </authorList>
    </citation>
    <scope>NUCLEOTIDE SEQUENCE [LARGE SCALE GENOMIC DNA]</scope>
    <source>
        <strain evidence="3">JCM 17326</strain>
    </source>
</reference>
<keyword evidence="3" id="KW-1185">Reference proteome</keyword>
<protein>
    <submittedName>
        <fullName evidence="2">Uncharacterized protein</fullName>
    </submittedName>
</protein>
<feature type="compositionally biased region" description="Low complexity" evidence="1">
    <location>
        <begin position="193"/>
        <end position="204"/>
    </location>
</feature>
<organism evidence="2 3">
    <name type="scientific">Nonomuraea rosea</name>
    <dbReference type="NCBI Taxonomy" id="638574"/>
    <lineage>
        <taxon>Bacteria</taxon>
        <taxon>Bacillati</taxon>
        <taxon>Actinomycetota</taxon>
        <taxon>Actinomycetes</taxon>
        <taxon>Streptosporangiales</taxon>
        <taxon>Streptosporangiaceae</taxon>
        <taxon>Nonomuraea</taxon>
    </lineage>
</organism>
<evidence type="ECO:0000256" key="1">
    <source>
        <dbReference type="SAM" id="MobiDB-lite"/>
    </source>
</evidence>
<dbReference type="Proteomes" id="UP001500630">
    <property type="component" value="Unassembled WGS sequence"/>
</dbReference>
<name>A0ABP6YKF5_9ACTN</name>
<evidence type="ECO:0000313" key="2">
    <source>
        <dbReference type="EMBL" id="GAA3584648.1"/>
    </source>
</evidence>
<gene>
    <name evidence="2" type="ORF">GCM10022419_078160</name>
</gene>
<accession>A0ABP6YKF5</accession>
<proteinExistence type="predicted"/>
<comment type="caution">
    <text evidence="2">The sequence shown here is derived from an EMBL/GenBank/DDBJ whole genome shotgun (WGS) entry which is preliminary data.</text>
</comment>
<feature type="region of interest" description="Disordered" evidence="1">
    <location>
        <begin position="175"/>
        <end position="204"/>
    </location>
</feature>
<feature type="region of interest" description="Disordered" evidence="1">
    <location>
        <begin position="1"/>
        <end position="97"/>
    </location>
</feature>
<dbReference type="EMBL" id="BAABDQ010000021">
    <property type="protein sequence ID" value="GAA3584648.1"/>
    <property type="molecule type" value="Genomic_DNA"/>
</dbReference>
<sequence>MGTSGPDAADHEGASAGEVSGHDERPCDEVSGQEAAPCGEESAHEEEEGAWDAVSGQDDGPWDVVSGQDEGPCGPASGHEEGPCGAASGQEEGGAVSLDWRCGSGQESSLRGGSGQEGSWCPADLGVSGQDCGRCGPEFSVAIAAGPPEVVSGSTVISGFDVPGMISWDFPGDAGGSAAKRAKPYGSVGGSCNGRSASGRSGSAGYTTATRVFFRDE</sequence>
<evidence type="ECO:0000313" key="3">
    <source>
        <dbReference type="Proteomes" id="UP001500630"/>
    </source>
</evidence>